<dbReference type="InParanoid" id="A0A078ARL3"/>
<feature type="compositionally biased region" description="Basic and acidic residues" evidence="1">
    <location>
        <begin position="142"/>
        <end position="163"/>
    </location>
</feature>
<protein>
    <submittedName>
        <fullName evidence="2">Uncharacterized protein</fullName>
    </submittedName>
</protein>
<proteinExistence type="predicted"/>
<feature type="region of interest" description="Disordered" evidence="1">
    <location>
        <begin position="180"/>
        <end position="212"/>
    </location>
</feature>
<evidence type="ECO:0000313" key="2">
    <source>
        <dbReference type="EMBL" id="CDW84844.1"/>
    </source>
</evidence>
<sequence length="388" mass="45828">MVKNCKKRNQSVEVQMGINYQLQLQRFLEIGRPIDISRELHKQGPLEFLPKLSKYLNEQRSFQQEMLQGFKLMLSDLYSQCFEKQLFSRKQLRSILALITSLTHVLHQSEILNLEQPSRLERFEQFMEKRSSSQQSRARSKSKFESEQKSSSENTLRRDSSSINSIDKKRVHFDDSIGISSKSKSISKGKACKKKRTRRGRGKKHKFREQGKKLEEPKSRINFEQIKSDYDKIFQDSQLTEVKYNPEDNLLIENSNLTLSENSNSNTVQLDSNHLTQIEQLDEMLFYFLRETYFNYYHMIRHDLEQILKNRVQRFKIEIWESNNYLFNVGKLMIYERTCSIDEIRQAFSQSSNVSCSTGNSLATKQFNSHIKILDNTVPTLMICNFQF</sequence>
<feature type="compositionally biased region" description="Basic residues" evidence="1">
    <location>
        <begin position="185"/>
        <end position="207"/>
    </location>
</feature>
<dbReference type="EMBL" id="CCKQ01013203">
    <property type="protein sequence ID" value="CDW84844.1"/>
    <property type="molecule type" value="Genomic_DNA"/>
</dbReference>
<reference evidence="2 3" key="1">
    <citation type="submission" date="2014-06" db="EMBL/GenBank/DDBJ databases">
        <authorList>
            <person name="Swart Estienne"/>
        </authorList>
    </citation>
    <scope>NUCLEOTIDE SEQUENCE [LARGE SCALE GENOMIC DNA]</scope>
    <source>
        <strain evidence="2 3">130c</strain>
    </source>
</reference>
<accession>A0A078ARL3</accession>
<evidence type="ECO:0000256" key="1">
    <source>
        <dbReference type="SAM" id="MobiDB-lite"/>
    </source>
</evidence>
<dbReference type="Proteomes" id="UP000039865">
    <property type="component" value="Unassembled WGS sequence"/>
</dbReference>
<name>A0A078ARL3_STYLE</name>
<feature type="region of interest" description="Disordered" evidence="1">
    <location>
        <begin position="127"/>
        <end position="163"/>
    </location>
</feature>
<dbReference type="AlphaFoldDB" id="A0A078ARL3"/>
<evidence type="ECO:0000313" key="3">
    <source>
        <dbReference type="Proteomes" id="UP000039865"/>
    </source>
</evidence>
<keyword evidence="3" id="KW-1185">Reference proteome</keyword>
<organism evidence="2 3">
    <name type="scientific">Stylonychia lemnae</name>
    <name type="common">Ciliate</name>
    <dbReference type="NCBI Taxonomy" id="5949"/>
    <lineage>
        <taxon>Eukaryota</taxon>
        <taxon>Sar</taxon>
        <taxon>Alveolata</taxon>
        <taxon>Ciliophora</taxon>
        <taxon>Intramacronucleata</taxon>
        <taxon>Spirotrichea</taxon>
        <taxon>Stichotrichia</taxon>
        <taxon>Sporadotrichida</taxon>
        <taxon>Oxytrichidae</taxon>
        <taxon>Stylonychinae</taxon>
        <taxon>Stylonychia</taxon>
    </lineage>
</organism>
<gene>
    <name evidence="2" type="primary">Contig6478.g6928</name>
    <name evidence="2" type="ORF">STYLEM_13913</name>
</gene>